<dbReference type="InterPro" id="IPR013529">
    <property type="entry name" value="Glyco_hydro_42_N"/>
</dbReference>
<dbReference type="RefSeq" id="WP_161697457.1">
    <property type="nucleotide sequence ID" value="NZ_JAAAMU010000005.1"/>
</dbReference>
<dbReference type="OrthoDB" id="2698423at2"/>
<dbReference type="Proteomes" id="UP000558113">
    <property type="component" value="Unassembled WGS sequence"/>
</dbReference>
<dbReference type="GO" id="GO:0004565">
    <property type="term" value="F:beta-galactosidase activity"/>
    <property type="evidence" value="ECO:0007669"/>
    <property type="project" value="InterPro"/>
</dbReference>
<proteinExistence type="predicted"/>
<dbReference type="InterPro" id="IPR017853">
    <property type="entry name" value="GH"/>
</dbReference>
<dbReference type="GO" id="GO:0005975">
    <property type="term" value="P:carbohydrate metabolic process"/>
    <property type="evidence" value="ECO:0007669"/>
    <property type="project" value="InterPro"/>
</dbReference>
<sequence length="1055" mass="116727">MNHSILFYDESFPYAGERPDAASLARLKENFKIVGAAELSESLQGAAVYVHLHGPYFPKSAWPSILAHAAQGNGLIAAGGAPFKTPVTGEAGSWTAEPEQTAYHQQLHIHEALPVSTEGVAKLAHHRDIPVFEGCESLFAIEPTFGLALHVTRADDVPGQQNGSAGPMDAHFYPLLKGISGDGLERERTAPAVLLEHTKGPFAGSRMIFVNQRLGASFWSGSGAEALAKWAAFAASGVTELWLKPNYGAYELGERPVLMLQGQQLLQTRTERVSSQTAAWSFKIRVLKAVDSEVQESVPSFDYDNGGFTEVWRTETTLEIGRELVIQRIVTPLDAEAGFYTVECEAVSPAGERRLLRQGFWGMDQALLESGELLTCDRDYFIKNGRPLPIVGMTYMTSDVARKFLFLPNAAVWDRDIAQMKRAGINSIRTGIWTAWRHIMFVDGHPYEEVLRAIDALLLTAKRHDMEVTFNFFGFTPEAWEGVNPYLDPRSVEAQKRFIAAIVTRHANSKHVHWDLINEPSMFDPKRVFSSGARSAHDPFEHAAYLEWLQARHGSIELLQERWNMTPSELPSFAAVKLPEPDDISFRTTEVLEKKGGPWLDYTLFSMDMHNRWASQLVDTIRSIQPKQLVTVGQDEGLGAQRPSPFFYAEAVDYTTVHSWWLMDDLVWDGVFAKAPDKPNLIQETGIMYVETPDGRAKRSEEELRNILERKYAYAFSTGGAGAVQWIWNINFYMHNINESHIGALRADGTEKPEANVSYDFGAFMGSIRDLFVDRKLEDVAVIYPYSNDFSNRRLAGEATTKAIRTLSHAMNVHAFGLGEYQLESLATTKPKLIIVPSAHNFSAQALEALTSHIETHGGTLLFTGPLGLDEYWRPVQAKASELGLGAVGNLLREELLELNGRLLPVSFGGTRIADSCKGLPAAGQSGPAKLTEVRLGAGRLLYCPLPIELNERLEPLQAVYGTALEQAGVEAELEWLHGGDLPGVYGRKLSFASGSLYIFVSEFGCDAAVEVRDPQSGTGYAFSLPQERTVMFAADPSGKLLAVYRPDEVTIDVK</sequence>
<dbReference type="GO" id="GO:0009341">
    <property type="term" value="C:beta-galactosidase complex"/>
    <property type="evidence" value="ECO:0007669"/>
    <property type="project" value="InterPro"/>
</dbReference>
<dbReference type="Gene3D" id="3.20.20.80">
    <property type="entry name" value="Glycosidases"/>
    <property type="match status" value="1"/>
</dbReference>
<organism evidence="4 5">
    <name type="scientific">Paenibacillus sacheonensis</name>
    <dbReference type="NCBI Taxonomy" id="742054"/>
    <lineage>
        <taxon>Bacteria</taxon>
        <taxon>Bacillati</taxon>
        <taxon>Bacillota</taxon>
        <taxon>Bacilli</taxon>
        <taxon>Bacillales</taxon>
        <taxon>Paenibacillaceae</taxon>
        <taxon>Paenibacillus</taxon>
    </lineage>
</organism>
<accession>A0A7X4YNC5</accession>
<name>A0A7X4YNC5_9BACL</name>
<keyword evidence="1 4" id="KW-0378">Hydrolase</keyword>
<dbReference type="AlphaFoldDB" id="A0A7X4YNC5"/>
<dbReference type="Pfam" id="PF02449">
    <property type="entry name" value="Glyco_hydro_42"/>
    <property type="match status" value="1"/>
</dbReference>
<reference evidence="4 5" key="1">
    <citation type="submission" date="2020-01" db="EMBL/GenBank/DDBJ databases">
        <title>Paenibacillus soybeanensis sp. nov. isolated from the nodules of soybean (Glycine max(L.) Merr).</title>
        <authorList>
            <person name="Wang H."/>
        </authorList>
    </citation>
    <scope>NUCLEOTIDE SEQUENCE [LARGE SCALE GENOMIC DNA]</scope>
    <source>
        <strain evidence="4 5">DSM 23054</strain>
    </source>
</reference>
<comment type="caution">
    <text evidence="4">The sequence shown here is derived from an EMBL/GenBank/DDBJ whole genome shotgun (WGS) entry which is preliminary data.</text>
</comment>
<evidence type="ECO:0000256" key="1">
    <source>
        <dbReference type="ARBA" id="ARBA00022801"/>
    </source>
</evidence>
<evidence type="ECO:0000313" key="4">
    <source>
        <dbReference type="EMBL" id="NBC69505.1"/>
    </source>
</evidence>
<evidence type="ECO:0000313" key="5">
    <source>
        <dbReference type="Proteomes" id="UP000558113"/>
    </source>
</evidence>
<dbReference type="EMBL" id="JAAAMU010000005">
    <property type="protein sequence ID" value="NBC69505.1"/>
    <property type="molecule type" value="Genomic_DNA"/>
</dbReference>
<keyword evidence="5" id="KW-1185">Reference proteome</keyword>
<gene>
    <name evidence="4" type="ORF">GT003_10925</name>
</gene>
<evidence type="ECO:0000256" key="2">
    <source>
        <dbReference type="ARBA" id="ARBA00023295"/>
    </source>
</evidence>
<protein>
    <submittedName>
        <fullName evidence="4">Glycoside hydrolase</fullName>
    </submittedName>
</protein>
<dbReference type="SUPFAM" id="SSF51445">
    <property type="entry name" value="(Trans)glycosidases"/>
    <property type="match status" value="1"/>
</dbReference>
<evidence type="ECO:0000259" key="3">
    <source>
        <dbReference type="Pfam" id="PF02449"/>
    </source>
</evidence>
<keyword evidence="2" id="KW-0326">Glycosidase</keyword>
<feature type="domain" description="Glycoside hydrolase family 42 N-terminal" evidence="3">
    <location>
        <begin position="496"/>
        <end position="632"/>
    </location>
</feature>